<feature type="compositionally biased region" description="Acidic residues" evidence="1">
    <location>
        <begin position="32"/>
        <end position="43"/>
    </location>
</feature>
<dbReference type="Proteomes" id="UP000735302">
    <property type="component" value="Unassembled WGS sequence"/>
</dbReference>
<gene>
    <name evidence="2" type="ORF">PoB_006451900</name>
</gene>
<organism evidence="2 3">
    <name type="scientific">Plakobranchus ocellatus</name>
    <dbReference type="NCBI Taxonomy" id="259542"/>
    <lineage>
        <taxon>Eukaryota</taxon>
        <taxon>Metazoa</taxon>
        <taxon>Spiralia</taxon>
        <taxon>Lophotrochozoa</taxon>
        <taxon>Mollusca</taxon>
        <taxon>Gastropoda</taxon>
        <taxon>Heterobranchia</taxon>
        <taxon>Euthyneura</taxon>
        <taxon>Panpulmonata</taxon>
        <taxon>Sacoglossa</taxon>
        <taxon>Placobranchoidea</taxon>
        <taxon>Plakobranchidae</taxon>
        <taxon>Plakobranchus</taxon>
    </lineage>
</organism>
<evidence type="ECO:0000313" key="2">
    <source>
        <dbReference type="EMBL" id="GFO38014.1"/>
    </source>
</evidence>
<comment type="caution">
    <text evidence="2">The sequence shown here is derived from an EMBL/GenBank/DDBJ whole genome shotgun (WGS) entry which is preliminary data.</text>
</comment>
<evidence type="ECO:0000256" key="1">
    <source>
        <dbReference type="SAM" id="MobiDB-lite"/>
    </source>
</evidence>
<proteinExistence type="predicted"/>
<feature type="region of interest" description="Disordered" evidence="1">
    <location>
        <begin position="28"/>
        <end position="50"/>
    </location>
</feature>
<protein>
    <submittedName>
        <fullName evidence="2">Uncharacterized protein</fullName>
    </submittedName>
</protein>
<dbReference type="AlphaFoldDB" id="A0AAV4D1L3"/>
<sequence>MDVDKLDEVEAWLQKGYHMLWMEGEEYRGDSEVEPDSDHEDGDGYMCGGGGGSNGGWLGHPLHNFHTFILPLQRALAEGKTAHFHFPRR</sequence>
<name>A0AAV4D1L3_9GAST</name>
<accession>A0AAV4D1L3</accession>
<dbReference type="EMBL" id="BLXT01007308">
    <property type="protein sequence ID" value="GFO38014.1"/>
    <property type="molecule type" value="Genomic_DNA"/>
</dbReference>
<reference evidence="2 3" key="1">
    <citation type="journal article" date="2021" name="Elife">
        <title>Chloroplast acquisition without the gene transfer in kleptoplastic sea slugs, Plakobranchus ocellatus.</title>
        <authorList>
            <person name="Maeda T."/>
            <person name="Takahashi S."/>
            <person name="Yoshida T."/>
            <person name="Shimamura S."/>
            <person name="Takaki Y."/>
            <person name="Nagai Y."/>
            <person name="Toyoda A."/>
            <person name="Suzuki Y."/>
            <person name="Arimoto A."/>
            <person name="Ishii H."/>
            <person name="Satoh N."/>
            <person name="Nishiyama T."/>
            <person name="Hasebe M."/>
            <person name="Maruyama T."/>
            <person name="Minagawa J."/>
            <person name="Obokata J."/>
            <person name="Shigenobu S."/>
        </authorList>
    </citation>
    <scope>NUCLEOTIDE SEQUENCE [LARGE SCALE GENOMIC DNA]</scope>
</reference>
<keyword evidence="3" id="KW-1185">Reference proteome</keyword>
<evidence type="ECO:0000313" key="3">
    <source>
        <dbReference type="Proteomes" id="UP000735302"/>
    </source>
</evidence>